<dbReference type="InterPro" id="IPR015424">
    <property type="entry name" value="PyrdxlP-dep_Trfase"/>
</dbReference>
<dbReference type="GO" id="GO:0098621">
    <property type="term" value="F:O-phosphoseryl-tRNA(Sec) selenium transferase activity"/>
    <property type="evidence" value="ECO:0007669"/>
    <property type="project" value="InterPro"/>
</dbReference>
<protein>
    <recommendedName>
        <fullName evidence="9">Sep-tRNA:Sec-tRNA synthase</fullName>
    </recommendedName>
</protein>
<dbReference type="SUPFAM" id="SSF53383">
    <property type="entry name" value="PLP-dependent transferases"/>
    <property type="match status" value="1"/>
</dbReference>
<comment type="caution">
    <text evidence="7">The sequence shown here is derived from an EMBL/GenBank/DDBJ whole genome shotgun (WGS) entry which is preliminary data.</text>
</comment>
<dbReference type="PANTHER" id="PTHR12944">
    <property type="entry name" value="SOLUBLE LIVER ANTIGEN/LIVER PANCREAS ANTIGEN"/>
    <property type="match status" value="1"/>
</dbReference>
<evidence type="ECO:0000313" key="8">
    <source>
        <dbReference type="Proteomes" id="UP000824540"/>
    </source>
</evidence>
<accession>A0A8T2NNL8</accession>
<dbReference type="Pfam" id="PF05889">
    <property type="entry name" value="SepSecS"/>
    <property type="match status" value="1"/>
</dbReference>
<evidence type="ECO:0000256" key="2">
    <source>
        <dbReference type="ARBA" id="ARBA00022679"/>
    </source>
</evidence>
<dbReference type="Proteomes" id="UP000824540">
    <property type="component" value="Unassembled WGS sequence"/>
</dbReference>
<evidence type="ECO:0000256" key="1">
    <source>
        <dbReference type="ARBA" id="ARBA00001933"/>
    </source>
</evidence>
<evidence type="ECO:0000313" key="7">
    <source>
        <dbReference type="EMBL" id="KAG9339148.1"/>
    </source>
</evidence>
<evidence type="ECO:0000256" key="4">
    <source>
        <dbReference type="ARBA" id="ARBA00022917"/>
    </source>
</evidence>
<keyword evidence="5" id="KW-0711">Selenium</keyword>
<dbReference type="GO" id="GO:0001717">
    <property type="term" value="P:conversion of seryl-tRNAsec to selenocys-tRNAsec"/>
    <property type="evidence" value="ECO:0007669"/>
    <property type="project" value="InterPro"/>
</dbReference>
<reference evidence="7" key="1">
    <citation type="thesis" date="2021" institute="BYU ScholarsArchive" country="Provo, UT, USA">
        <title>Applications of and Algorithms for Genome Assembly and Genomic Analyses with an Emphasis on Marine Teleosts.</title>
        <authorList>
            <person name="Pickett B.D."/>
        </authorList>
    </citation>
    <scope>NUCLEOTIDE SEQUENCE</scope>
    <source>
        <strain evidence="7">HI-2016</strain>
    </source>
</reference>
<dbReference type="Gene3D" id="3.90.1150.10">
    <property type="entry name" value="Aspartate Aminotransferase, domain 1"/>
    <property type="match status" value="1"/>
</dbReference>
<feature type="region of interest" description="Disordered" evidence="6">
    <location>
        <begin position="106"/>
        <end position="128"/>
    </location>
</feature>
<evidence type="ECO:0000256" key="5">
    <source>
        <dbReference type="ARBA" id="ARBA00023266"/>
    </source>
</evidence>
<dbReference type="PANTHER" id="PTHR12944:SF2">
    <property type="entry name" value="O-PHOSPHOSERYL-TRNA(SEC) SELENIUM TRANSFERASE"/>
    <property type="match status" value="1"/>
</dbReference>
<keyword evidence="4" id="KW-0648">Protein biosynthesis</keyword>
<keyword evidence="2" id="KW-0808">Transferase</keyword>
<sequence>MLFAVDNAAQQHISCEATTRPPTLLPTYVMTETSRTCGVKKARVGMGVVPLGNKQVVSGHTFKGFMSHSEDYPCPYLNAASAIGITQDDVTLCIKRLDKCLKSLRKEAGTEETSTAPPAEENGSADQL</sequence>
<dbReference type="GO" id="GO:0000049">
    <property type="term" value="F:tRNA binding"/>
    <property type="evidence" value="ECO:0007669"/>
    <property type="project" value="TreeGrafter"/>
</dbReference>
<dbReference type="OrthoDB" id="8923436at2759"/>
<evidence type="ECO:0000256" key="6">
    <source>
        <dbReference type="SAM" id="MobiDB-lite"/>
    </source>
</evidence>
<name>A0A8T2NNL8_9TELE</name>
<gene>
    <name evidence="7" type="ORF">JZ751_024180</name>
</gene>
<keyword evidence="8" id="KW-1185">Reference proteome</keyword>
<comment type="cofactor">
    <cofactor evidence="1">
        <name>pyridoxal 5'-phosphate</name>
        <dbReference type="ChEBI" id="CHEBI:597326"/>
    </cofactor>
</comment>
<keyword evidence="3" id="KW-0663">Pyridoxal phosphate</keyword>
<dbReference type="EMBL" id="JAFBMS010000058">
    <property type="protein sequence ID" value="KAG9339148.1"/>
    <property type="molecule type" value="Genomic_DNA"/>
</dbReference>
<evidence type="ECO:0008006" key="9">
    <source>
        <dbReference type="Google" id="ProtNLM"/>
    </source>
</evidence>
<dbReference type="InterPro" id="IPR008829">
    <property type="entry name" value="SepSecS/SepCysS"/>
</dbReference>
<proteinExistence type="predicted"/>
<dbReference type="InterPro" id="IPR019872">
    <property type="entry name" value="Sec-tRNA_Se_transferase"/>
</dbReference>
<evidence type="ECO:0000256" key="3">
    <source>
        <dbReference type="ARBA" id="ARBA00022898"/>
    </source>
</evidence>
<organism evidence="7 8">
    <name type="scientific">Albula glossodonta</name>
    <name type="common">roundjaw bonefish</name>
    <dbReference type="NCBI Taxonomy" id="121402"/>
    <lineage>
        <taxon>Eukaryota</taxon>
        <taxon>Metazoa</taxon>
        <taxon>Chordata</taxon>
        <taxon>Craniata</taxon>
        <taxon>Vertebrata</taxon>
        <taxon>Euteleostomi</taxon>
        <taxon>Actinopterygii</taxon>
        <taxon>Neopterygii</taxon>
        <taxon>Teleostei</taxon>
        <taxon>Albuliformes</taxon>
        <taxon>Albulidae</taxon>
        <taxon>Albula</taxon>
    </lineage>
</organism>
<dbReference type="InterPro" id="IPR015422">
    <property type="entry name" value="PyrdxlP-dep_Trfase_small"/>
</dbReference>
<feature type="compositionally biased region" description="Low complexity" evidence="6">
    <location>
        <begin position="111"/>
        <end position="121"/>
    </location>
</feature>
<dbReference type="GO" id="GO:0001514">
    <property type="term" value="P:selenocysteine incorporation"/>
    <property type="evidence" value="ECO:0007669"/>
    <property type="project" value="TreeGrafter"/>
</dbReference>
<dbReference type="AlphaFoldDB" id="A0A8T2NNL8"/>